<dbReference type="CDD" id="cd03256">
    <property type="entry name" value="ABC_PhnC_transporter"/>
    <property type="match status" value="1"/>
</dbReference>
<dbReference type="InterPro" id="IPR027417">
    <property type="entry name" value="P-loop_NTPase"/>
</dbReference>
<dbReference type="InterPro" id="IPR017871">
    <property type="entry name" value="ABC_transporter-like_CS"/>
</dbReference>
<dbReference type="GO" id="GO:0015416">
    <property type="term" value="F:ABC-type phosphonate transporter activity"/>
    <property type="evidence" value="ECO:0007669"/>
    <property type="project" value="InterPro"/>
</dbReference>
<organism evidence="9 10">
    <name type="scientific">Gracilibacillus salitolerans</name>
    <dbReference type="NCBI Taxonomy" id="2663022"/>
    <lineage>
        <taxon>Bacteria</taxon>
        <taxon>Bacillati</taxon>
        <taxon>Bacillota</taxon>
        <taxon>Bacilli</taxon>
        <taxon>Bacillales</taxon>
        <taxon>Bacillaceae</taxon>
        <taxon>Gracilibacillus</taxon>
    </lineage>
</organism>
<keyword evidence="7" id="KW-0472">Membrane</keyword>
<dbReference type="SMART" id="SM00382">
    <property type="entry name" value="AAA"/>
    <property type="match status" value="1"/>
</dbReference>
<gene>
    <name evidence="9" type="primary">phnC</name>
    <name evidence="9" type="ORF">GI584_22810</name>
</gene>
<dbReference type="GO" id="GO:0016020">
    <property type="term" value="C:membrane"/>
    <property type="evidence" value="ECO:0007669"/>
    <property type="project" value="InterPro"/>
</dbReference>
<dbReference type="GO" id="GO:0005524">
    <property type="term" value="F:ATP binding"/>
    <property type="evidence" value="ECO:0007669"/>
    <property type="project" value="UniProtKB-KW"/>
</dbReference>
<dbReference type="NCBIfam" id="TIGR02315">
    <property type="entry name" value="ABC_phnC"/>
    <property type="match status" value="1"/>
</dbReference>
<proteinExistence type="predicted"/>
<evidence type="ECO:0000256" key="3">
    <source>
        <dbReference type="ARBA" id="ARBA00022741"/>
    </source>
</evidence>
<evidence type="ECO:0000256" key="7">
    <source>
        <dbReference type="ARBA" id="ARBA00023136"/>
    </source>
</evidence>
<reference evidence="9 10" key="1">
    <citation type="submission" date="2019-11" db="EMBL/GenBank/DDBJ databases">
        <title>Gracilibacillus salitolerans sp. nov., a moderate halophile isolated from a saline soil in northwest China.</title>
        <authorList>
            <person name="Gan L."/>
        </authorList>
    </citation>
    <scope>NUCLEOTIDE SEQUENCE [LARGE SCALE GENOMIC DNA]</scope>
    <source>
        <strain evidence="9 10">SCU50</strain>
    </source>
</reference>
<keyword evidence="10" id="KW-1185">Reference proteome</keyword>
<dbReference type="GO" id="GO:0016887">
    <property type="term" value="F:ATP hydrolysis activity"/>
    <property type="evidence" value="ECO:0007669"/>
    <property type="project" value="InterPro"/>
</dbReference>
<dbReference type="PROSITE" id="PS50893">
    <property type="entry name" value="ABC_TRANSPORTER_2"/>
    <property type="match status" value="1"/>
</dbReference>
<dbReference type="AlphaFoldDB" id="A0A5Q2TR73"/>
<dbReference type="InterPro" id="IPR050086">
    <property type="entry name" value="MetN_ABC_transporter-like"/>
</dbReference>
<keyword evidence="2" id="KW-1003">Cell membrane</keyword>
<dbReference type="Pfam" id="PF00005">
    <property type="entry name" value="ABC_tran"/>
    <property type="match status" value="1"/>
</dbReference>
<keyword evidence="4 9" id="KW-0067">ATP-binding</keyword>
<dbReference type="InterPro" id="IPR003439">
    <property type="entry name" value="ABC_transporter-like_ATP-bd"/>
</dbReference>
<dbReference type="InterPro" id="IPR003593">
    <property type="entry name" value="AAA+_ATPase"/>
</dbReference>
<dbReference type="InterPro" id="IPR012693">
    <property type="entry name" value="ABC_transpr_PhnC"/>
</dbReference>
<feature type="domain" description="ABC transporter" evidence="8">
    <location>
        <begin position="6"/>
        <end position="250"/>
    </location>
</feature>
<accession>A0A5Q2TR73</accession>
<evidence type="ECO:0000256" key="2">
    <source>
        <dbReference type="ARBA" id="ARBA00022475"/>
    </source>
</evidence>
<evidence type="ECO:0000256" key="4">
    <source>
        <dbReference type="ARBA" id="ARBA00022840"/>
    </source>
</evidence>
<dbReference type="EMBL" id="CP045915">
    <property type="protein sequence ID" value="QGH36711.1"/>
    <property type="molecule type" value="Genomic_DNA"/>
</dbReference>
<keyword evidence="1" id="KW-0813">Transport</keyword>
<dbReference type="KEGG" id="grc:GI584_22810"/>
<evidence type="ECO:0000256" key="5">
    <source>
        <dbReference type="ARBA" id="ARBA00022885"/>
    </source>
</evidence>
<keyword evidence="5" id="KW-0918">Phosphonate transport</keyword>
<dbReference type="PANTHER" id="PTHR43166">
    <property type="entry name" value="AMINO ACID IMPORT ATP-BINDING PROTEIN"/>
    <property type="match status" value="1"/>
</dbReference>
<protein>
    <submittedName>
        <fullName evidence="9">Phosphonate ABC transporter ATP-binding protein</fullName>
    </submittedName>
</protein>
<evidence type="ECO:0000256" key="6">
    <source>
        <dbReference type="ARBA" id="ARBA00022967"/>
    </source>
</evidence>
<dbReference type="SUPFAM" id="SSF52540">
    <property type="entry name" value="P-loop containing nucleoside triphosphate hydrolases"/>
    <property type="match status" value="1"/>
</dbReference>
<dbReference type="Proteomes" id="UP000339690">
    <property type="component" value="Chromosome"/>
</dbReference>
<dbReference type="PANTHER" id="PTHR43166:SF6">
    <property type="entry name" value="PHOSPHONATES IMPORT ATP-BINDING PROTEIN PHNC"/>
    <property type="match status" value="1"/>
</dbReference>
<keyword evidence="3" id="KW-0547">Nucleotide-binding</keyword>
<evidence type="ECO:0000313" key="9">
    <source>
        <dbReference type="EMBL" id="QGH36711.1"/>
    </source>
</evidence>
<dbReference type="PROSITE" id="PS00211">
    <property type="entry name" value="ABC_TRANSPORTER_1"/>
    <property type="match status" value="1"/>
</dbReference>
<sequence length="257" mass="28483">MMEPILKIEHVTKVYPDGTIALSNISFDVNLGEFVVVIGSSGAGKSTLLRCINRLVEPSEGDIIFKGEKINRSKSKQVKQIRREIGMVFQNFNLIDRLSVLNNVLHGRLGYTNTIKGSLGIFSKKDIAEAEAILERVGLKQQKYKRADELSGGQMQRVGISRALAQKPRLILADEPIASLDPASSKNIMDHIFTICQEDQLTAIVNLHQVDVALKYATRIIGMQHGQIIFDGPTSLLTDKVIDEIYDTKKPSLVNAQ</sequence>
<keyword evidence="6" id="KW-1278">Translocase</keyword>
<evidence type="ECO:0000313" key="10">
    <source>
        <dbReference type="Proteomes" id="UP000339690"/>
    </source>
</evidence>
<name>A0A5Q2TR73_9BACI</name>
<dbReference type="Gene3D" id="3.40.50.300">
    <property type="entry name" value="P-loop containing nucleotide triphosphate hydrolases"/>
    <property type="match status" value="1"/>
</dbReference>
<evidence type="ECO:0000256" key="1">
    <source>
        <dbReference type="ARBA" id="ARBA00022448"/>
    </source>
</evidence>
<evidence type="ECO:0000259" key="8">
    <source>
        <dbReference type="PROSITE" id="PS50893"/>
    </source>
</evidence>